<feature type="non-terminal residue" evidence="2">
    <location>
        <position position="105"/>
    </location>
</feature>
<reference evidence="2" key="1">
    <citation type="submission" date="2015-04" db="EMBL/GenBank/DDBJ databases">
        <title>The genome sequence of the plant pathogenic Rhizarian Plasmodiophora brassicae reveals insights in its biotrophic life cycle and the origin of chitin synthesis.</title>
        <authorList>
            <person name="Schwelm A."/>
            <person name="Fogelqvist J."/>
            <person name="Knaust A."/>
            <person name="Julke S."/>
            <person name="Lilja T."/>
            <person name="Dhandapani V."/>
            <person name="Bonilla-Rosso G."/>
            <person name="Karlsson M."/>
            <person name="Shevchenko A."/>
            <person name="Choi S.R."/>
            <person name="Kim H.G."/>
            <person name="Park J.Y."/>
            <person name="Lim Y.P."/>
            <person name="Ludwig-Muller J."/>
            <person name="Dixelius C."/>
        </authorList>
    </citation>
    <scope>NUCLEOTIDE SEQUENCE</scope>
    <source>
        <tissue evidence="2">Potato root galls</tissue>
    </source>
</reference>
<dbReference type="AlphaFoldDB" id="A0A0H5QNX3"/>
<protein>
    <recommendedName>
        <fullName evidence="1">DUF8040 domain-containing protein</fullName>
    </recommendedName>
</protein>
<name>A0A0H5QNX3_9EUKA</name>
<accession>A0A0H5QNX3</accession>
<dbReference type="InterPro" id="IPR058353">
    <property type="entry name" value="DUF8040"/>
</dbReference>
<feature type="domain" description="DUF8040" evidence="1">
    <location>
        <begin position="57"/>
        <end position="105"/>
    </location>
</feature>
<proteinExistence type="predicted"/>
<dbReference type="Pfam" id="PF26138">
    <property type="entry name" value="DUF8040"/>
    <property type="match status" value="1"/>
</dbReference>
<evidence type="ECO:0000313" key="2">
    <source>
        <dbReference type="EMBL" id="CRZ03287.1"/>
    </source>
</evidence>
<sequence length="105" mass="12220">ETYSTTQRGRTRHELVDDSEVDYRNRQIVALVGAWYAKRHCLKSGCRTSRYEEQVGFKNLCLNSSTELIRVGCMDVDEQVSIFLFTLYQSAKSRDAQERFQRSGE</sequence>
<dbReference type="EMBL" id="HACM01002845">
    <property type="protein sequence ID" value="CRZ03287.1"/>
    <property type="molecule type" value="Transcribed_RNA"/>
</dbReference>
<feature type="non-terminal residue" evidence="2">
    <location>
        <position position="1"/>
    </location>
</feature>
<evidence type="ECO:0000259" key="1">
    <source>
        <dbReference type="Pfam" id="PF26138"/>
    </source>
</evidence>
<organism evidence="2">
    <name type="scientific">Spongospora subterranea</name>
    <dbReference type="NCBI Taxonomy" id="70186"/>
    <lineage>
        <taxon>Eukaryota</taxon>
        <taxon>Sar</taxon>
        <taxon>Rhizaria</taxon>
        <taxon>Endomyxa</taxon>
        <taxon>Phytomyxea</taxon>
        <taxon>Plasmodiophorida</taxon>
        <taxon>Plasmodiophoridae</taxon>
        <taxon>Spongospora</taxon>
    </lineage>
</organism>